<evidence type="ECO:0000256" key="1">
    <source>
        <dbReference type="ARBA" id="ARBA00022729"/>
    </source>
</evidence>
<name>A0A937F7E8_9BACT</name>
<feature type="signal peptide" evidence="3">
    <location>
        <begin position="1"/>
        <end position="18"/>
    </location>
</feature>
<evidence type="ECO:0000313" key="5">
    <source>
        <dbReference type="EMBL" id="MBL3655368.1"/>
    </source>
</evidence>
<accession>A0A937F7E8</accession>
<dbReference type="Proteomes" id="UP000659388">
    <property type="component" value="Unassembled WGS sequence"/>
</dbReference>
<evidence type="ECO:0000256" key="3">
    <source>
        <dbReference type="SAM" id="SignalP"/>
    </source>
</evidence>
<gene>
    <name evidence="5" type="ORF">JL102_04450</name>
</gene>
<dbReference type="AlphaFoldDB" id="A0A937F7E8"/>
<keyword evidence="6" id="KW-1185">Reference proteome</keyword>
<dbReference type="Gene3D" id="2.40.160.20">
    <property type="match status" value="1"/>
</dbReference>
<keyword evidence="1 3" id="KW-0732">Signal</keyword>
<dbReference type="Pfam" id="PF13505">
    <property type="entry name" value="OMP_b-brl"/>
    <property type="match status" value="1"/>
</dbReference>
<sequence>MRIVLLLLLLTFSKSLVAQNFYGFKNQRDIILSFGTGTTTYFGDLKDNGDYIDPKLNLNVGLQYFFHPNISGRAELSYFRISGDDKDSDFEGKNLRNLSFRSDNIEFNVSAVIHAFPKGIKFYQRPTINPYAFVGIGALYFNPKAQVPATDWNGNPLPDAGKYIALQPLQTEGKSYNKLAIVIPFGAGFKYKLNPFLNLGLEGGYRLTFTDYLDDVSTVYKDHNSFGEDYLAQAMADRRHELSPPKSPLGLKTDQKRGNPDNNDGYFMLSIKIEYYLPPTFLSSHKNKRGKGRYKRAKRR</sequence>
<evidence type="ECO:0000313" key="6">
    <source>
        <dbReference type="Proteomes" id="UP000659388"/>
    </source>
</evidence>
<comment type="caution">
    <text evidence="5">The sequence shown here is derived from an EMBL/GenBank/DDBJ whole genome shotgun (WGS) entry which is preliminary data.</text>
</comment>
<feature type="region of interest" description="Disordered" evidence="2">
    <location>
        <begin position="241"/>
        <end position="260"/>
    </location>
</feature>
<dbReference type="SUPFAM" id="SSF56925">
    <property type="entry name" value="OMPA-like"/>
    <property type="match status" value="2"/>
</dbReference>
<dbReference type="EMBL" id="JAESIY010000002">
    <property type="protein sequence ID" value="MBL3655368.1"/>
    <property type="molecule type" value="Genomic_DNA"/>
</dbReference>
<proteinExistence type="predicted"/>
<dbReference type="RefSeq" id="WP_202243046.1">
    <property type="nucleotide sequence ID" value="NZ_JAESIY010000002.1"/>
</dbReference>
<dbReference type="InterPro" id="IPR011250">
    <property type="entry name" value="OMP/PagP_B-barrel"/>
</dbReference>
<protein>
    <submittedName>
        <fullName evidence="5">Outer membrane beta-barrel protein</fullName>
    </submittedName>
</protein>
<feature type="chain" id="PRO_5037942154" evidence="3">
    <location>
        <begin position="19"/>
        <end position="300"/>
    </location>
</feature>
<evidence type="ECO:0000259" key="4">
    <source>
        <dbReference type="Pfam" id="PF13505"/>
    </source>
</evidence>
<evidence type="ECO:0000256" key="2">
    <source>
        <dbReference type="SAM" id="MobiDB-lite"/>
    </source>
</evidence>
<feature type="domain" description="Outer membrane protein beta-barrel" evidence="4">
    <location>
        <begin position="15"/>
        <end position="210"/>
    </location>
</feature>
<organism evidence="5 6">
    <name type="scientific">Fulvivirga sediminis</name>
    <dbReference type="NCBI Taxonomy" id="2803949"/>
    <lineage>
        <taxon>Bacteria</taxon>
        <taxon>Pseudomonadati</taxon>
        <taxon>Bacteroidota</taxon>
        <taxon>Cytophagia</taxon>
        <taxon>Cytophagales</taxon>
        <taxon>Fulvivirgaceae</taxon>
        <taxon>Fulvivirga</taxon>
    </lineage>
</organism>
<dbReference type="InterPro" id="IPR027385">
    <property type="entry name" value="Beta-barrel_OMP"/>
</dbReference>
<reference evidence="5" key="1">
    <citation type="submission" date="2021-01" db="EMBL/GenBank/DDBJ databases">
        <title>Fulvivirga kasyanovii gen. nov., sp nov., a novel member of the phylum Bacteroidetes isolated from seawater in a mussel farm.</title>
        <authorList>
            <person name="Zhao L.-H."/>
            <person name="Wang Z.-J."/>
        </authorList>
    </citation>
    <scope>NUCLEOTIDE SEQUENCE</scope>
    <source>
        <strain evidence="5">2943</strain>
    </source>
</reference>